<reference evidence="12" key="1">
    <citation type="journal article" date="2021" name="Evol. Appl.">
        <title>The genome of the Pyrenean desman and the effects of bottlenecks and inbreeding on the genomic landscape of an endangered species.</title>
        <authorList>
            <person name="Escoda L."/>
            <person name="Castresana J."/>
        </authorList>
    </citation>
    <scope>NUCLEOTIDE SEQUENCE</scope>
    <source>
        <strain evidence="12">IBE-C5619</strain>
    </source>
</reference>
<name>A0A8J6AE50_GALPY</name>
<evidence type="ECO:0000313" key="12">
    <source>
        <dbReference type="EMBL" id="KAG8517741.1"/>
    </source>
</evidence>
<dbReference type="InterPro" id="IPR001209">
    <property type="entry name" value="Ribosomal_uS14"/>
</dbReference>
<dbReference type="OrthoDB" id="9648855at2759"/>
<dbReference type="EMBL" id="JAGFMF010011644">
    <property type="protein sequence ID" value="KAG8517741.1"/>
    <property type="molecule type" value="Genomic_DNA"/>
</dbReference>
<dbReference type="InterPro" id="IPR039744">
    <property type="entry name" value="RIbosomal_uS14_euk_arc"/>
</dbReference>
<dbReference type="GO" id="GO:0008270">
    <property type="term" value="F:zinc ion binding"/>
    <property type="evidence" value="ECO:0007669"/>
    <property type="project" value="InterPro"/>
</dbReference>
<dbReference type="PROSITE" id="PS00527">
    <property type="entry name" value="RIBOSOMAL_S14"/>
    <property type="match status" value="1"/>
</dbReference>
<evidence type="ECO:0000256" key="2">
    <source>
        <dbReference type="ARBA" id="ARBA00009083"/>
    </source>
</evidence>
<keyword evidence="6" id="KW-0687">Ribonucleoprotein</keyword>
<comment type="function">
    <text evidence="9">Component of the small ribosomal subunit. The ribosome is a large ribonucleoprotein complex responsible for the synthesis of proteins in the cell.</text>
</comment>
<evidence type="ECO:0000256" key="3">
    <source>
        <dbReference type="ARBA" id="ARBA00011542"/>
    </source>
</evidence>
<keyword evidence="11" id="KW-1133">Transmembrane helix</keyword>
<keyword evidence="4" id="KW-0862">Zinc</keyword>
<protein>
    <recommendedName>
        <fullName evidence="7">Small ribosomal subunit protein uS14</fullName>
    </recommendedName>
    <alternativeName>
        <fullName evidence="8">40S ribosomal protein S29</fullName>
    </alternativeName>
</protein>
<feature type="region of interest" description="Disordered" evidence="10">
    <location>
        <begin position="1"/>
        <end position="25"/>
    </location>
</feature>
<accession>A0A8J6AE50</accession>
<dbReference type="GO" id="GO:0003735">
    <property type="term" value="F:structural constituent of ribosome"/>
    <property type="evidence" value="ECO:0007669"/>
    <property type="project" value="InterPro"/>
</dbReference>
<dbReference type="Pfam" id="PF00253">
    <property type="entry name" value="Ribosomal_S14"/>
    <property type="match status" value="1"/>
</dbReference>
<evidence type="ECO:0000256" key="10">
    <source>
        <dbReference type="SAM" id="MobiDB-lite"/>
    </source>
</evidence>
<feature type="transmembrane region" description="Helical" evidence="11">
    <location>
        <begin position="169"/>
        <end position="189"/>
    </location>
</feature>
<comment type="cofactor">
    <cofactor evidence="1">
        <name>Zn(2+)</name>
        <dbReference type="ChEBI" id="CHEBI:29105"/>
    </cofactor>
</comment>
<evidence type="ECO:0000256" key="1">
    <source>
        <dbReference type="ARBA" id="ARBA00001947"/>
    </source>
</evidence>
<evidence type="ECO:0000256" key="11">
    <source>
        <dbReference type="SAM" id="Phobius"/>
    </source>
</evidence>
<dbReference type="AlphaFoldDB" id="A0A8J6AE50"/>
<sequence length="196" mass="20955">MPAGGAQSPASCASPNRRSAGEQRPVPESVQLVVGCQCLQLSLLPDRERGAHPGGQETWNLPFSGGPPCYKSIFYVDTKHVPNTPWGTGFPEGSRVCSNRHGLIRKYGLNMCRQCFRQYAKDIGFIKSSGAHSIPLKGWAEVTMKAVASPVPSVVGLGESAMGSSETDIFTIVLHVLALLVTQITWVLLGSGTLYA</sequence>
<gene>
    <name evidence="12" type="ORF">J0S82_017224</name>
</gene>
<organism evidence="12 13">
    <name type="scientific">Galemys pyrenaicus</name>
    <name type="common">Iberian desman</name>
    <name type="synonym">Pyrenean desman</name>
    <dbReference type="NCBI Taxonomy" id="202257"/>
    <lineage>
        <taxon>Eukaryota</taxon>
        <taxon>Metazoa</taxon>
        <taxon>Chordata</taxon>
        <taxon>Craniata</taxon>
        <taxon>Vertebrata</taxon>
        <taxon>Euteleostomi</taxon>
        <taxon>Mammalia</taxon>
        <taxon>Eutheria</taxon>
        <taxon>Laurasiatheria</taxon>
        <taxon>Eulipotyphla</taxon>
        <taxon>Talpidae</taxon>
        <taxon>Galemys</taxon>
    </lineage>
</organism>
<evidence type="ECO:0000256" key="6">
    <source>
        <dbReference type="ARBA" id="ARBA00023274"/>
    </source>
</evidence>
<evidence type="ECO:0000256" key="9">
    <source>
        <dbReference type="ARBA" id="ARBA00045746"/>
    </source>
</evidence>
<comment type="caution">
    <text evidence="12">The sequence shown here is derived from an EMBL/GenBank/DDBJ whole genome shotgun (WGS) entry which is preliminary data.</text>
</comment>
<dbReference type="PANTHER" id="PTHR12010:SF2">
    <property type="entry name" value="40S RIBOSOMAL PROTEIN S29"/>
    <property type="match status" value="1"/>
</dbReference>
<keyword evidence="11" id="KW-0472">Membrane</keyword>
<dbReference type="InterPro" id="IPR018271">
    <property type="entry name" value="Ribosomal_uS14_CS"/>
</dbReference>
<dbReference type="GO" id="GO:0002181">
    <property type="term" value="P:cytoplasmic translation"/>
    <property type="evidence" value="ECO:0007669"/>
    <property type="project" value="TreeGrafter"/>
</dbReference>
<evidence type="ECO:0000313" key="13">
    <source>
        <dbReference type="Proteomes" id="UP000700334"/>
    </source>
</evidence>
<dbReference type="FunFam" id="4.10.830.10:FF:000002">
    <property type="entry name" value="40S ribosomal protein S29"/>
    <property type="match status" value="1"/>
</dbReference>
<keyword evidence="5 12" id="KW-0689">Ribosomal protein</keyword>
<comment type="subunit">
    <text evidence="3">Component of the 40S small ribosomal subunit.</text>
</comment>
<dbReference type="GO" id="GO:0022627">
    <property type="term" value="C:cytosolic small ribosomal subunit"/>
    <property type="evidence" value="ECO:0007669"/>
    <property type="project" value="TreeGrafter"/>
</dbReference>
<comment type="similarity">
    <text evidence="2">Belongs to the universal ribosomal protein uS14 family.</text>
</comment>
<evidence type="ECO:0000256" key="7">
    <source>
        <dbReference type="ARBA" id="ARBA00035167"/>
    </source>
</evidence>
<dbReference type="PANTHER" id="PTHR12010">
    <property type="entry name" value="40S RIBOSOMAL PROTEIN S29"/>
    <property type="match status" value="1"/>
</dbReference>
<feature type="compositionally biased region" description="Polar residues" evidence="10">
    <location>
        <begin position="8"/>
        <end position="17"/>
    </location>
</feature>
<keyword evidence="13" id="KW-1185">Reference proteome</keyword>
<evidence type="ECO:0000256" key="8">
    <source>
        <dbReference type="ARBA" id="ARBA00035455"/>
    </source>
</evidence>
<evidence type="ECO:0000256" key="4">
    <source>
        <dbReference type="ARBA" id="ARBA00022833"/>
    </source>
</evidence>
<keyword evidence="11" id="KW-0812">Transmembrane</keyword>
<dbReference type="Proteomes" id="UP000700334">
    <property type="component" value="Unassembled WGS sequence"/>
</dbReference>
<proteinExistence type="inferred from homology"/>
<evidence type="ECO:0000256" key="5">
    <source>
        <dbReference type="ARBA" id="ARBA00022980"/>
    </source>
</evidence>
<dbReference type="InterPro" id="IPR043140">
    <property type="entry name" value="Ribosomal_uS14_sf"/>
</dbReference>
<dbReference type="Gene3D" id="4.10.830.10">
    <property type="entry name" value="30s Ribosomal Protein S14, Chain N"/>
    <property type="match status" value="1"/>
</dbReference>